<dbReference type="Gene3D" id="1.20.1420.60">
    <property type="match status" value="1"/>
</dbReference>
<reference evidence="3" key="1">
    <citation type="submission" date="2015-01" db="EMBL/GenBank/DDBJ databases">
        <title>Flavisolibacter sp./LCS9/ whole genome sequencing.</title>
        <authorList>
            <person name="Kim M.K."/>
            <person name="Srinivasan S."/>
            <person name="Lee J.-J."/>
        </authorList>
    </citation>
    <scope>NUCLEOTIDE SEQUENCE [LARGE SCALE GENOMIC DNA]</scope>
    <source>
        <strain evidence="3">LCS9</strain>
    </source>
</reference>
<dbReference type="EMBL" id="CP011390">
    <property type="protein sequence ID" value="ANE52761.1"/>
    <property type="molecule type" value="Genomic_DNA"/>
</dbReference>
<gene>
    <name evidence="2" type="ORF">SY85_22075</name>
</gene>
<proteinExistence type="predicted"/>
<sequence length="203" mass="23912">MRQLLTFILFTSLISCDQTKNKSNKNENTLTNEFTVFDTSNHLQPDFEKSKFDTLHGWDLGWALLEPINIAKTQDDDKELSKRFSPGQKALYFIWYLDAEVTNGGFIQFYWNGYRKYLPAINDGLKLIGDNSMINLIDKADKEYLANKDKFAIQRQKDDWTPLYENLTSFDKLDSIYYATHDKMMNLLEKYARQNPEEFIKLK</sequence>
<dbReference type="PROSITE" id="PS51257">
    <property type="entry name" value="PROKAR_LIPOPROTEIN"/>
    <property type="match status" value="1"/>
</dbReference>
<dbReference type="Pfam" id="PF14300">
    <property type="entry name" value="DMP19"/>
    <property type="match status" value="1"/>
</dbReference>
<dbReference type="Proteomes" id="UP000077177">
    <property type="component" value="Chromosome"/>
</dbReference>
<name>A0A172U081_9BACT</name>
<dbReference type="InterPro" id="IPR025402">
    <property type="entry name" value="DMP19_C"/>
</dbReference>
<accession>A0A172U081</accession>
<dbReference type="RefSeq" id="WP_066407815.1">
    <property type="nucleotide sequence ID" value="NZ_CP011390.1"/>
</dbReference>
<evidence type="ECO:0000259" key="1">
    <source>
        <dbReference type="Pfam" id="PF14300"/>
    </source>
</evidence>
<dbReference type="KEGG" id="fla:SY85_22075"/>
<evidence type="ECO:0000313" key="2">
    <source>
        <dbReference type="EMBL" id="ANE52761.1"/>
    </source>
</evidence>
<dbReference type="AlphaFoldDB" id="A0A172U081"/>
<evidence type="ECO:0000313" key="3">
    <source>
        <dbReference type="Proteomes" id="UP000077177"/>
    </source>
</evidence>
<keyword evidence="3" id="KW-1185">Reference proteome</keyword>
<feature type="domain" description="DNA mimic protein DMP19 C-terminal" evidence="1">
    <location>
        <begin position="83"/>
        <end position="195"/>
    </location>
</feature>
<dbReference type="OrthoDB" id="6334863at2"/>
<protein>
    <recommendedName>
        <fullName evidence="1">DNA mimic protein DMP19 C-terminal domain-containing protein</fullName>
    </recommendedName>
</protein>
<reference evidence="2 3" key="2">
    <citation type="journal article" date="2016" name="Int. J. Syst. Evol. Microbiol.">
        <title>Flavisolibacter tropicus sp. nov., isolated from tropical soil.</title>
        <authorList>
            <person name="Lee J.J."/>
            <person name="Kang M.S."/>
            <person name="Kim G.S."/>
            <person name="Lee C.S."/>
            <person name="Lim S."/>
            <person name="Lee J."/>
            <person name="Roh S.H."/>
            <person name="Kang H."/>
            <person name="Ha J.M."/>
            <person name="Bae S."/>
            <person name="Jung H.Y."/>
            <person name="Kim M.K."/>
        </authorList>
    </citation>
    <scope>NUCLEOTIDE SEQUENCE [LARGE SCALE GENOMIC DNA]</scope>
    <source>
        <strain evidence="2 3">LCS9</strain>
    </source>
</reference>
<organism evidence="2 3">
    <name type="scientific">Flavisolibacter tropicus</name>
    <dbReference type="NCBI Taxonomy" id="1492898"/>
    <lineage>
        <taxon>Bacteria</taxon>
        <taxon>Pseudomonadati</taxon>
        <taxon>Bacteroidota</taxon>
        <taxon>Chitinophagia</taxon>
        <taxon>Chitinophagales</taxon>
        <taxon>Chitinophagaceae</taxon>
        <taxon>Flavisolibacter</taxon>
    </lineage>
</organism>